<dbReference type="SUPFAM" id="SSF56672">
    <property type="entry name" value="DNA/RNA polymerases"/>
    <property type="match status" value="1"/>
</dbReference>
<protein>
    <recommendedName>
        <fullName evidence="2">Reverse transcriptase domain-containing protein</fullName>
    </recommendedName>
</protein>
<evidence type="ECO:0000259" key="2">
    <source>
        <dbReference type="PROSITE" id="PS50878"/>
    </source>
</evidence>
<name>A0A8S3S0B6_MYTED</name>
<dbReference type="InterPro" id="IPR036514">
    <property type="entry name" value="SGNH_hydro_sf"/>
</dbReference>
<sequence length="683" mass="76626">MKPPKRLRKPKGIAGKSPNKKKKTQGTLPELAGVTDKETVPFQVDIGSISVASGSDQPNLAPVDQTPGQHMAYVMAGNDQHQVPKTTYYRYKDPRQHARVTTSVDVLMGQHVNLNINVSGALETTLLGPAKRGKDYELYSLGYSPICVNEVEESLKFYPYKVIANELIHGLRFGFKLQYSGSRLPVNANNSKSVTIHADLVREKINKEITLGRMAGPFDHPPLPTLRISPIFLAEKKNGDYRLIHNLSYPLHNSVNDFIDEKYCSVQYSGIDDAVRLVQNIGIAGKLSKSDVKSAFRLLRVSPSDFDQLGFIFDGKYYFDRCLPQGASISCSLFEKFSTALHWVTELTSGNSNILHYLDDFLFGGEANSPTCQETLETFKKICSDWGVPLAEDKTVQPTEILTFLGIEFDTLKMEMRLPGEKLTNLKQTLQLFLHSKKVTLRQLQSLIGLLNFACQVIAPGRAFCRRLIDATCNIRKPHHRVRVSCVKTIWLIGSSIVYWANKEASSRPGGLHLGLQNTGAHMIWIGQRGMKWGDLNTVFEQRLLNRPLPSFLVIQLGSNDLGISTSEKLFSDIECDLLRLHALYPALKIIWSDILMRRYWHNANCGQAIERARKRVNLRVKNLVLSIGGCAIRHSNIRAKESNLFRYDGTHLSKIGNDIYLNNLQGALEQFMRSGGPAVFPQ</sequence>
<organism evidence="3 4">
    <name type="scientific">Mytilus edulis</name>
    <name type="common">Blue mussel</name>
    <dbReference type="NCBI Taxonomy" id="6550"/>
    <lineage>
        <taxon>Eukaryota</taxon>
        <taxon>Metazoa</taxon>
        <taxon>Spiralia</taxon>
        <taxon>Lophotrochozoa</taxon>
        <taxon>Mollusca</taxon>
        <taxon>Bivalvia</taxon>
        <taxon>Autobranchia</taxon>
        <taxon>Pteriomorphia</taxon>
        <taxon>Mytilida</taxon>
        <taxon>Mytiloidea</taxon>
        <taxon>Mytilidae</taxon>
        <taxon>Mytilinae</taxon>
        <taxon>Mytilus</taxon>
    </lineage>
</organism>
<dbReference type="SUPFAM" id="SSF52266">
    <property type="entry name" value="SGNH hydrolase"/>
    <property type="match status" value="1"/>
</dbReference>
<evidence type="ECO:0000313" key="3">
    <source>
        <dbReference type="EMBL" id="CAG2212568.1"/>
    </source>
</evidence>
<feature type="region of interest" description="Disordered" evidence="1">
    <location>
        <begin position="1"/>
        <end position="30"/>
    </location>
</feature>
<dbReference type="PROSITE" id="PS50878">
    <property type="entry name" value="RT_POL"/>
    <property type="match status" value="1"/>
</dbReference>
<gene>
    <name evidence="3" type="ORF">MEDL_26534</name>
</gene>
<dbReference type="AlphaFoldDB" id="A0A8S3S0B6"/>
<dbReference type="InterPro" id="IPR043502">
    <property type="entry name" value="DNA/RNA_pol_sf"/>
</dbReference>
<accession>A0A8S3S0B6</accession>
<reference evidence="3" key="1">
    <citation type="submission" date="2021-03" db="EMBL/GenBank/DDBJ databases">
        <authorList>
            <person name="Bekaert M."/>
        </authorList>
    </citation>
    <scope>NUCLEOTIDE SEQUENCE</scope>
</reference>
<dbReference type="Gene3D" id="3.10.10.10">
    <property type="entry name" value="HIV Type 1 Reverse Transcriptase, subunit A, domain 1"/>
    <property type="match status" value="1"/>
</dbReference>
<feature type="domain" description="Reverse transcriptase" evidence="2">
    <location>
        <begin position="215"/>
        <end position="409"/>
    </location>
</feature>
<keyword evidence="4" id="KW-1185">Reference proteome</keyword>
<dbReference type="Proteomes" id="UP000683360">
    <property type="component" value="Unassembled WGS sequence"/>
</dbReference>
<feature type="compositionally biased region" description="Basic residues" evidence="1">
    <location>
        <begin position="1"/>
        <end position="11"/>
    </location>
</feature>
<evidence type="ECO:0000313" key="4">
    <source>
        <dbReference type="Proteomes" id="UP000683360"/>
    </source>
</evidence>
<dbReference type="InterPro" id="IPR043128">
    <property type="entry name" value="Rev_trsase/Diguanyl_cyclase"/>
</dbReference>
<dbReference type="Pfam" id="PF00078">
    <property type="entry name" value="RVT_1"/>
    <property type="match status" value="1"/>
</dbReference>
<dbReference type="InterPro" id="IPR000477">
    <property type="entry name" value="RT_dom"/>
</dbReference>
<proteinExistence type="predicted"/>
<dbReference type="Gene3D" id="3.40.50.1110">
    <property type="entry name" value="SGNH hydrolase"/>
    <property type="match status" value="1"/>
</dbReference>
<dbReference type="PANTHER" id="PTHR33050">
    <property type="entry name" value="REVERSE TRANSCRIPTASE DOMAIN-CONTAINING PROTEIN"/>
    <property type="match status" value="1"/>
</dbReference>
<dbReference type="OrthoDB" id="6153508at2759"/>
<dbReference type="Gene3D" id="3.30.70.270">
    <property type="match status" value="1"/>
</dbReference>
<evidence type="ECO:0000256" key="1">
    <source>
        <dbReference type="SAM" id="MobiDB-lite"/>
    </source>
</evidence>
<dbReference type="PANTHER" id="PTHR33050:SF8">
    <property type="entry name" value="REVERSE TRANSCRIPTASE DOMAIN-CONTAINING PROTEIN"/>
    <property type="match status" value="1"/>
</dbReference>
<dbReference type="CDD" id="cd00229">
    <property type="entry name" value="SGNH_hydrolase"/>
    <property type="match status" value="1"/>
</dbReference>
<dbReference type="CDD" id="cd03714">
    <property type="entry name" value="RT_DIRS1"/>
    <property type="match status" value="1"/>
</dbReference>
<comment type="caution">
    <text evidence="3">The sequence shown here is derived from an EMBL/GenBank/DDBJ whole genome shotgun (WGS) entry which is preliminary data.</text>
</comment>
<dbReference type="EMBL" id="CAJPWZ010001302">
    <property type="protein sequence ID" value="CAG2212568.1"/>
    <property type="molecule type" value="Genomic_DNA"/>
</dbReference>
<dbReference type="InterPro" id="IPR052055">
    <property type="entry name" value="Hepadnavirus_pol/RT"/>
</dbReference>